<dbReference type="EMBL" id="JAOUSF010000001">
    <property type="protein sequence ID" value="MCU9612328.1"/>
    <property type="molecule type" value="Genomic_DNA"/>
</dbReference>
<sequence length="377" mass="44048">MAIKICFFSGDITRSGGTERVTAVIANELITLKKYDIFILSLTKQHEESFYMINRKIQSNVLFNMPSVNLKKNYFHIVSSIREYIKKNQIDILIDVDTVLDVFSIPATRFTSTKFIAWEHFNYYENLGVKFRDYGRWLSARFADAIITITNEDKSYFQQNLKIHCPIYSVYNPNPLRPKQNQYDTSSKMILSAGRLTNQKGFDMLLDIAKELFQTHKDWKWVILGEGEEQHQLEKKIEEYHLENHVILKGNVKNIEDYYKNAAMFVLTSRYEGFGLVLIEAKSFGLPCVSFKCKAGPAEIILDHVNGYLVNCFDLQTMCKKISDLIKDENKRSLFSMHALDDTEKYQISNVIERWDNILEGMYSPKKKFLKSRTQQY</sequence>
<name>A0AAE3LS32_9BACI</name>
<dbReference type="Pfam" id="PF13439">
    <property type="entry name" value="Glyco_transf_4"/>
    <property type="match status" value="1"/>
</dbReference>
<feature type="domain" description="Glycosyltransferase subfamily 4-like N-terminal" evidence="2">
    <location>
        <begin position="16"/>
        <end position="172"/>
    </location>
</feature>
<evidence type="ECO:0000313" key="3">
    <source>
        <dbReference type="EMBL" id="MCU9612328.1"/>
    </source>
</evidence>
<proteinExistence type="predicted"/>
<dbReference type="GO" id="GO:0016757">
    <property type="term" value="F:glycosyltransferase activity"/>
    <property type="evidence" value="ECO:0007669"/>
    <property type="project" value="InterPro"/>
</dbReference>
<dbReference type="InterPro" id="IPR001296">
    <property type="entry name" value="Glyco_trans_1"/>
</dbReference>
<dbReference type="Gene3D" id="3.40.50.2000">
    <property type="entry name" value="Glycogen Phosphorylase B"/>
    <property type="match status" value="2"/>
</dbReference>
<dbReference type="InterPro" id="IPR028098">
    <property type="entry name" value="Glyco_trans_4-like_N"/>
</dbReference>
<organism evidence="3 4">
    <name type="scientific">Perspicuibacillus lycopersici</name>
    <dbReference type="NCBI Taxonomy" id="1325689"/>
    <lineage>
        <taxon>Bacteria</taxon>
        <taxon>Bacillati</taxon>
        <taxon>Bacillota</taxon>
        <taxon>Bacilli</taxon>
        <taxon>Bacillales</taxon>
        <taxon>Bacillaceae</taxon>
        <taxon>Perspicuibacillus</taxon>
    </lineage>
</organism>
<dbReference type="CDD" id="cd03820">
    <property type="entry name" value="GT4_AmsD-like"/>
    <property type="match status" value="1"/>
</dbReference>
<gene>
    <name evidence="3" type="ORF">OEV98_01975</name>
</gene>
<dbReference type="PANTHER" id="PTHR12526:SF630">
    <property type="entry name" value="GLYCOSYLTRANSFERASE"/>
    <property type="match status" value="1"/>
</dbReference>
<keyword evidence="4" id="KW-1185">Reference proteome</keyword>
<dbReference type="PANTHER" id="PTHR12526">
    <property type="entry name" value="GLYCOSYLTRANSFERASE"/>
    <property type="match status" value="1"/>
</dbReference>
<evidence type="ECO:0000313" key="4">
    <source>
        <dbReference type="Proteomes" id="UP001209318"/>
    </source>
</evidence>
<dbReference type="Proteomes" id="UP001209318">
    <property type="component" value="Unassembled WGS sequence"/>
</dbReference>
<comment type="caution">
    <text evidence="3">The sequence shown here is derived from an EMBL/GenBank/DDBJ whole genome shotgun (WGS) entry which is preliminary data.</text>
</comment>
<dbReference type="Pfam" id="PF00534">
    <property type="entry name" value="Glycos_transf_1"/>
    <property type="match status" value="1"/>
</dbReference>
<feature type="domain" description="Glycosyl transferase family 1" evidence="1">
    <location>
        <begin position="179"/>
        <end position="333"/>
    </location>
</feature>
<dbReference type="SUPFAM" id="SSF53756">
    <property type="entry name" value="UDP-Glycosyltransferase/glycogen phosphorylase"/>
    <property type="match status" value="1"/>
</dbReference>
<accession>A0AAE3LS32</accession>
<protein>
    <submittedName>
        <fullName evidence="3">Glycosyltransferase family 4 protein</fullName>
    </submittedName>
</protein>
<evidence type="ECO:0000259" key="2">
    <source>
        <dbReference type="Pfam" id="PF13439"/>
    </source>
</evidence>
<dbReference type="RefSeq" id="WP_263071460.1">
    <property type="nucleotide sequence ID" value="NZ_JAOUSF010000001.1"/>
</dbReference>
<evidence type="ECO:0000259" key="1">
    <source>
        <dbReference type="Pfam" id="PF00534"/>
    </source>
</evidence>
<reference evidence="3" key="1">
    <citation type="submission" date="2022-10" db="EMBL/GenBank/DDBJ databases">
        <title>Description of Fervidibacillus gen. nov. in the family Fervidibacillaceae fam. nov. with two species, Fervidibacillus albus sp. nov., and Fervidibacillus halotolerans sp. nov., isolated from tidal flat sediments.</title>
        <authorList>
            <person name="Kwon K.K."/>
            <person name="Yang S.-H."/>
        </authorList>
    </citation>
    <scope>NUCLEOTIDE SEQUENCE</scope>
    <source>
        <strain evidence="3">JCM 19140</strain>
    </source>
</reference>
<dbReference type="AlphaFoldDB" id="A0AAE3LS32"/>